<feature type="transmembrane region" description="Helical" evidence="1">
    <location>
        <begin position="31"/>
        <end position="60"/>
    </location>
</feature>
<reference evidence="2" key="1">
    <citation type="submission" date="2021-05" db="EMBL/GenBank/DDBJ databases">
        <authorList>
            <person name="Alioto T."/>
            <person name="Alioto T."/>
            <person name="Gomez Garrido J."/>
        </authorList>
    </citation>
    <scope>NUCLEOTIDE SEQUENCE</scope>
</reference>
<sequence length="105" mass="12006">MLYNVVPTTNVWQHTGSTLNFHGSMYLPATYLLLLLLLLYLLLLFIHILLFLLLFLLFYACCTCPFHDSLSYSHSPILSLQYPSPSHSIHSSFPSSQIQNSVIFI</sequence>
<organism evidence="2">
    <name type="scientific">Cacopsylla melanoneura</name>
    <dbReference type="NCBI Taxonomy" id="428564"/>
    <lineage>
        <taxon>Eukaryota</taxon>
        <taxon>Metazoa</taxon>
        <taxon>Ecdysozoa</taxon>
        <taxon>Arthropoda</taxon>
        <taxon>Hexapoda</taxon>
        <taxon>Insecta</taxon>
        <taxon>Pterygota</taxon>
        <taxon>Neoptera</taxon>
        <taxon>Paraneoptera</taxon>
        <taxon>Hemiptera</taxon>
        <taxon>Sternorrhyncha</taxon>
        <taxon>Psylloidea</taxon>
        <taxon>Psyllidae</taxon>
        <taxon>Psyllinae</taxon>
        <taxon>Cacopsylla</taxon>
    </lineage>
</organism>
<accession>A0A8D8XJR2</accession>
<dbReference type="EMBL" id="HBUF01333931">
    <property type="protein sequence ID" value="CAG6697549.1"/>
    <property type="molecule type" value="Transcribed_RNA"/>
</dbReference>
<keyword evidence="1" id="KW-1133">Transmembrane helix</keyword>
<evidence type="ECO:0000256" key="1">
    <source>
        <dbReference type="SAM" id="Phobius"/>
    </source>
</evidence>
<dbReference type="AlphaFoldDB" id="A0A8D8XJR2"/>
<proteinExistence type="predicted"/>
<name>A0A8D8XJR2_9HEMI</name>
<keyword evidence="1" id="KW-0472">Membrane</keyword>
<evidence type="ECO:0000313" key="2">
    <source>
        <dbReference type="EMBL" id="CAG6697549.1"/>
    </source>
</evidence>
<protein>
    <submittedName>
        <fullName evidence="2">Uncharacterized protein</fullName>
    </submittedName>
</protein>
<keyword evidence="1" id="KW-0812">Transmembrane</keyword>